<dbReference type="PANTHER" id="PTHR42743:SF11">
    <property type="entry name" value="AMINODEOXYCHORISMATE LYASE"/>
    <property type="match status" value="1"/>
</dbReference>
<dbReference type="Proteomes" id="UP001232493">
    <property type="component" value="Chromosome"/>
</dbReference>
<gene>
    <name evidence="6" type="ORF">JRV97_04515</name>
</gene>
<accession>A0ABY8PT72</accession>
<organism evidence="6 7">
    <name type="scientific">Marinitoga aeolica</name>
    <dbReference type="NCBI Taxonomy" id="2809031"/>
    <lineage>
        <taxon>Bacteria</taxon>
        <taxon>Thermotogati</taxon>
        <taxon>Thermotogota</taxon>
        <taxon>Thermotogae</taxon>
        <taxon>Petrotogales</taxon>
        <taxon>Petrotogaceae</taxon>
        <taxon>Marinitoga</taxon>
    </lineage>
</organism>
<evidence type="ECO:0000256" key="3">
    <source>
        <dbReference type="ARBA" id="ARBA00022898"/>
    </source>
</evidence>
<dbReference type="InterPro" id="IPR043132">
    <property type="entry name" value="BCAT-like_C"/>
</dbReference>
<dbReference type="Gene3D" id="3.30.470.10">
    <property type="match status" value="1"/>
</dbReference>
<keyword evidence="7" id="KW-1185">Reference proteome</keyword>
<evidence type="ECO:0000313" key="6">
    <source>
        <dbReference type="EMBL" id="WGS65817.1"/>
    </source>
</evidence>
<evidence type="ECO:0000256" key="1">
    <source>
        <dbReference type="ARBA" id="ARBA00001933"/>
    </source>
</evidence>
<dbReference type="EMBL" id="CP069362">
    <property type="protein sequence ID" value="WGS65817.1"/>
    <property type="molecule type" value="Genomic_DNA"/>
</dbReference>
<evidence type="ECO:0000256" key="2">
    <source>
        <dbReference type="ARBA" id="ARBA00009320"/>
    </source>
</evidence>
<dbReference type="RefSeq" id="WP_281000612.1">
    <property type="nucleotide sequence ID" value="NZ_CP069362.1"/>
</dbReference>
<protein>
    <submittedName>
        <fullName evidence="6">Aminotransferase class IV</fullName>
    </submittedName>
</protein>
<evidence type="ECO:0000256" key="4">
    <source>
        <dbReference type="RuleBase" id="RU004106"/>
    </source>
</evidence>
<comment type="cofactor">
    <cofactor evidence="1 5">
        <name>pyridoxal 5'-phosphate</name>
        <dbReference type="ChEBI" id="CHEBI:597326"/>
    </cofactor>
</comment>
<dbReference type="PROSITE" id="PS00770">
    <property type="entry name" value="AA_TRANSFER_CLASS_4"/>
    <property type="match status" value="1"/>
</dbReference>
<reference evidence="6 7" key="1">
    <citation type="submission" date="2021-02" db="EMBL/GenBank/DDBJ databases">
        <title>Characterization of Marinitoga sp. nov. str. BP5-C20A.</title>
        <authorList>
            <person name="Erauso G."/>
            <person name="Postec A."/>
        </authorList>
    </citation>
    <scope>NUCLEOTIDE SEQUENCE [LARGE SCALE GENOMIC DNA]</scope>
    <source>
        <strain evidence="6 7">BP5-C20A</strain>
    </source>
</reference>
<comment type="similarity">
    <text evidence="2 4">Belongs to the class-IV pyridoxal-phosphate-dependent aminotransferase family.</text>
</comment>
<evidence type="ECO:0000256" key="5">
    <source>
        <dbReference type="RuleBase" id="RU004516"/>
    </source>
</evidence>
<dbReference type="InterPro" id="IPR043131">
    <property type="entry name" value="BCAT-like_N"/>
</dbReference>
<sequence length="261" mass="30927">MIYFNGKYYNDEIPYSLNEGLMYGMGVFETLKVNNGKLEFFNYHYERLINGCKVLDINFNIVIEKLYNISMEVIRKNNIINGSLKINVLKNRETFDIIVTSNNRVYLEKVKDKGYNVVFAKNRKFSKNPLNYIKSNNYAINILELNRAMNISKNEAIFLNEKDEITEGSISNIYFVKNNEIYTPKLECGLLNGVIRRILIEEFNVKEAIIRDEDIKYYDYAFLSNSLMRIMPIKMFEDIKYDFNLKFLKNLEKEIENINFI</sequence>
<keyword evidence="6" id="KW-0032">Aminotransferase</keyword>
<dbReference type="InterPro" id="IPR001544">
    <property type="entry name" value="Aminotrans_IV"/>
</dbReference>
<dbReference type="Pfam" id="PF01063">
    <property type="entry name" value="Aminotran_4"/>
    <property type="match status" value="1"/>
</dbReference>
<dbReference type="InterPro" id="IPR018300">
    <property type="entry name" value="Aminotrans_IV_CS"/>
</dbReference>
<dbReference type="CDD" id="cd00449">
    <property type="entry name" value="PLPDE_IV"/>
    <property type="match status" value="1"/>
</dbReference>
<keyword evidence="6" id="KW-0808">Transferase</keyword>
<dbReference type="InterPro" id="IPR050571">
    <property type="entry name" value="Class-IV_PLP-Dep_Aminotrnsfr"/>
</dbReference>
<dbReference type="Gene3D" id="3.20.10.10">
    <property type="entry name" value="D-amino Acid Aminotransferase, subunit A, domain 2"/>
    <property type="match status" value="1"/>
</dbReference>
<dbReference type="GO" id="GO:0008483">
    <property type="term" value="F:transaminase activity"/>
    <property type="evidence" value="ECO:0007669"/>
    <property type="project" value="UniProtKB-KW"/>
</dbReference>
<proteinExistence type="inferred from homology"/>
<dbReference type="SUPFAM" id="SSF56752">
    <property type="entry name" value="D-aminoacid aminotransferase-like PLP-dependent enzymes"/>
    <property type="match status" value="1"/>
</dbReference>
<name>A0ABY8PT72_9BACT</name>
<dbReference type="PANTHER" id="PTHR42743">
    <property type="entry name" value="AMINO-ACID AMINOTRANSFERASE"/>
    <property type="match status" value="1"/>
</dbReference>
<dbReference type="InterPro" id="IPR036038">
    <property type="entry name" value="Aminotransferase-like"/>
</dbReference>
<evidence type="ECO:0000313" key="7">
    <source>
        <dbReference type="Proteomes" id="UP001232493"/>
    </source>
</evidence>
<keyword evidence="3 5" id="KW-0663">Pyridoxal phosphate</keyword>